<keyword evidence="3" id="KW-0411">Iron-sulfur</keyword>
<evidence type="ECO:0000256" key="3">
    <source>
        <dbReference type="ARBA" id="ARBA00023014"/>
    </source>
</evidence>
<dbReference type="PROSITE" id="PS50902">
    <property type="entry name" value="FLAVODOXIN_LIKE"/>
    <property type="match status" value="1"/>
</dbReference>
<protein>
    <submittedName>
        <fullName evidence="6">4Fe-4S binding domain-containing protein</fullName>
    </submittedName>
</protein>
<dbReference type="InterPro" id="IPR017896">
    <property type="entry name" value="4Fe4S_Fe-S-bd"/>
</dbReference>
<dbReference type="EMBL" id="FNDO01000112">
    <property type="protein sequence ID" value="SDJ05061.1"/>
    <property type="molecule type" value="Genomic_DNA"/>
</dbReference>
<reference evidence="6 7" key="1">
    <citation type="submission" date="2016-10" db="EMBL/GenBank/DDBJ databases">
        <authorList>
            <person name="de Groot N.N."/>
        </authorList>
    </citation>
    <scope>NUCLEOTIDE SEQUENCE [LARGE SCALE GENOMIC DNA]</scope>
    <source>
        <strain evidence="6 7">NLAE-zl-C57</strain>
    </source>
</reference>
<evidence type="ECO:0000259" key="5">
    <source>
        <dbReference type="PROSITE" id="PS51379"/>
    </source>
</evidence>
<keyword evidence="1" id="KW-0479">Metal-binding</keyword>
<dbReference type="PROSITE" id="PS00198">
    <property type="entry name" value="4FE4S_FER_1"/>
    <property type="match status" value="1"/>
</dbReference>
<dbReference type="Gene3D" id="3.30.70.20">
    <property type="match status" value="1"/>
</dbReference>
<dbReference type="SUPFAM" id="SSF52218">
    <property type="entry name" value="Flavoproteins"/>
    <property type="match status" value="1"/>
</dbReference>
<dbReference type="SUPFAM" id="SSF54862">
    <property type="entry name" value="4Fe-4S ferredoxins"/>
    <property type="match status" value="1"/>
</dbReference>
<accession>A0A1G8QK92</accession>
<organism evidence="6 7">
    <name type="scientific">Bacteroides ovatus</name>
    <dbReference type="NCBI Taxonomy" id="28116"/>
    <lineage>
        <taxon>Bacteria</taxon>
        <taxon>Pseudomonadati</taxon>
        <taxon>Bacteroidota</taxon>
        <taxon>Bacteroidia</taxon>
        <taxon>Bacteroidales</taxon>
        <taxon>Bacteroidaceae</taxon>
        <taxon>Bacteroides</taxon>
    </lineage>
</organism>
<dbReference type="Proteomes" id="UP000181870">
    <property type="component" value="Unassembled WGS sequence"/>
</dbReference>
<evidence type="ECO:0000259" key="4">
    <source>
        <dbReference type="PROSITE" id="PS50902"/>
    </source>
</evidence>
<dbReference type="InterPro" id="IPR029039">
    <property type="entry name" value="Flavoprotein-like_sf"/>
</dbReference>
<dbReference type="Pfam" id="PF00037">
    <property type="entry name" value="Fer4"/>
    <property type="match status" value="1"/>
</dbReference>
<gene>
    <name evidence="6" type="ORF">SAMN05192582_11127</name>
</gene>
<sequence>MDSITTAHGYRYASIRFVFYSELGMYMLNRRMFQRGKDNNFFWFHEQSNIFFHVKVYLCYIKENSMTVNEAHLIYFSPTHTSKQVAEAIVHGTGIKNIFPINVTQQIADEIVIPTSSLAIIVVPVYGGHVAPLAIERLQYIRGVDTPTVLVVVYGNRAYEKALMELDAFAIPHGFKVIAGATFIGEHSYSTDKYPIAVGRPDESDLAFAAEFGKKIMEKIQTADSMDTLYPVDVRTIKRPSQPFFPLFRFLRKVIKLRKSGTPLPRVPWVEDEDLCTHCGLCVVRCPAGAITKGDELHTDEAKCIKCCACVKACVRKARVYETPFAALLSDCFKKQKLPQTIL</sequence>
<evidence type="ECO:0000256" key="2">
    <source>
        <dbReference type="ARBA" id="ARBA00023004"/>
    </source>
</evidence>
<feature type="domain" description="4Fe-4S ferredoxin-type" evidence="5">
    <location>
        <begin position="266"/>
        <end position="296"/>
    </location>
</feature>
<dbReference type="AlphaFoldDB" id="A0A1G8QK92"/>
<dbReference type="GO" id="GO:0010181">
    <property type="term" value="F:FMN binding"/>
    <property type="evidence" value="ECO:0007669"/>
    <property type="project" value="InterPro"/>
</dbReference>
<dbReference type="GO" id="GO:0046872">
    <property type="term" value="F:metal ion binding"/>
    <property type="evidence" value="ECO:0007669"/>
    <property type="project" value="UniProtKB-KW"/>
</dbReference>
<evidence type="ECO:0000313" key="6">
    <source>
        <dbReference type="EMBL" id="SDJ05061.1"/>
    </source>
</evidence>
<dbReference type="PROSITE" id="PS51379">
    <property type="entry name" value="4FE4S_FER_2"/>
    <property type="match status" value="2"/>
</dbReference>
<keyword evidence="2" id="KW-0408">Iron</keyword>
<feature type="domain" description="Flavodoxin-like" evidence="4">
    <location>
        <begin position="71"/>
        <end position="217"/>
    </location>
</feature>
<dbReference type="InterPro" id="IPR017900">
    <property type="entry name" value="4Fe4S_Fe_S_CS"/>
</dbReference>
<evidence type="ECO:0000313" key="7">
    <source>
        <dbReference type="Proteomes" id="UP000181870"/>
    </source>
</evidence>
<dbReference type="InterPro" id="IPR008254">
    <property type="entry name" value="Flavodoxin/NO_synth"/>
</dbReference>
<proteinExistence type="predicted"/>
<name>A0A1G8QK92_BACOV</name>
<dbReference type="GO" id="GO:0051536">
    <property type="term" value="F:iron-sulfur cluster binding"/>
    <property type="evidence" value="ECO:0007669"/>
    <property type="project" value="UniProtKB-KW"/>
</dbReference>
<feature type="domain" description="4Fe-4S ferredoxin-type" evidence="5">
    <location>
        <begin position="300"/>
        <end position="324"/>
    </location>
</feature>
<dbReference type="Gene3D" id="3.40.50.360">
    <property type="match status" value="1"/>
</dbReference>
<evidence type="ECO:0000256" key="1">
    <source>
        <dbReference type="ARBA" id="ARBA00022723"/>
    </source>
</evidence>